<evidence type="ECO:0000256" key="1">
    <source>
        <dbReference type="ARBA" id="ARBA00022741"/>
    </source>
</evidence>
<sequence>MADPCVSKVEILDLYVEVKLIDCVLQHWAGELNEKVADEAKLEVLIYHGGNRTKDPDELAKYDVVLTTYSIVAREVPVKPFHDDDDDDDP</sequence>
<comment type="caution">
    <text evidence="5">The sequence shown here is derived from an EMBL/GenBank/DDBJ whole genome shotgun (WGS) entry which is preliminary data.</text>
</comment>
<accession>A0A9R1XJV2</accession>
<dbReference type="Proteomes" id="UP000235145">
    <property type="component" value="Unassembled WGS sequence"/>
</dbReference>
<dbReference type="Gene3D" id="3.40.50.10810">
    <property type="entry name" value="Tandem AAA-ATPase domain"/>
    <property type="match status" value="1"/>
</dbReference>
<protein>
    <recommendedName>
        <fullName evidence="4">SNF2 N-terminal domain-containing protein</fullName>
    </recommendedName>
</protein>
<keyword evidence="6" id="KW-1185">Reference proteome</keyword>
<proteinExistence type="predicted"/>
<keyword evidence="1" id="KW-0547">Nucleotide-binding</keyword>
<dbReference type="GO" id="GO:0016787">
    <property type="term" value="F:hydrolase activity"/>
    <property type="evidence" value="ECO:0007669"/>
    <property type="project" value="UniProtKB-KW"/>
</dbReference>
<evidence type="ECO:0000259" key="4">
    <source>
        <dbReference type="Pfam" id="PF00176"/>
    </source>
</evidence>
<dbReference type="GO" id="GO:0005524">
    <property type="term" value="F:ATP binding"/>
    <property type="evidence" value="ECO:0007669"/>
    <property type="project" value="UniProtKB-KW"/>
</dbReference>
<dbReference type="InterPro" id="IPR050628">
    <property type="entry name" value="SNF2_RAD54_helicase_TF"/>
</dbReference>
<keyword evidence="3" id="KW-0067">ATP-binding</keyword>
<gene>
    <name evidence="5" type="ORF">LSAT_V11C400167020</name>
</gene>
<evidence type="ECO:0000256" key="2">
    <source>
        <dbReference type="ARBA" id="ARBA00022801"/>
    </source>
</evidence>
<organism evidence="5 6">
    <name type="scientific">Lactuca sativa</name>
    <name type="common">Garden lettuce</name>
    <dbReference type="NCBI Taxonomy" id="4236"/>
    <lineage>
        <taxon>Eukaryota</taxon>
        <taxon>Viridiplantae</taxon>
        <taxon>Streptophyta</taxon>
        <taxon>Embryophyta</taxon>
        <taxon>Tracheophyta</taxon>
        <taxon>Spermatophyta</taxon>
        <taxon>Magnoliopsida</taxon>
        <taxon>eudicotyledons</taxon>
        <taxon>Gunneridae</taxon>
        <taxon>Pentapetalae</taxon>
        <taxon>asterids</taxon>
        <taxon>campanulids</taxon>
        <taxon>Asterales</taxon>
        <taxon>Asteraceae</taxon>
        <taxon>Cichorioideae</taxon>
        <taxon>Cichorieae</taxon>
        <taxon>Lactucinae</taxon>
        <taxon>Lactuca</taxon>
    </lineage>
</organism>
<dbReference type="PANTHER" id="PTHR45626">
    <property type="entry name" value="TRANSCRIPTION TERMINATION FACTOR 2-RELATED"/>
    <property type="match status" value="1"/>
</dbReference>
<feature type="domain" description="SNF2 N-terminal" evidence="4">
    <location>
        <begin position="24"/>
        <end position="75"/>
    </location>
</feature>
<dbReference type="Pfam" id="PF00176">
    <property type="entry name" value="SNF2-rel_dom"/>
    <property type="match status" value="1"/>
</dbReference>
<reference evidence="5 6" key="1">
    <citation type="journal article" date="2017" name="Nat. Commun.">
        <title>Genome assembly with in vitro proximity ligation data and whole-genome triplication in lettuce.</title>
        <authorList>
            <person name="Reyes-Chin-Wo S."/>
            <person name="Wang Z."/>
            <person name="Yang X."/>
            <person name="Kozik A."/>
            <person name="Arikit S."/>
            <person name="Song C."/>
            <person name="Xia L."/>
            <person name="Froenicke L."/>
            <person name="Lavelle D.O."/>
            <person name="Truco M.J."/>
            <person name="Xia R."/>
            <person name="Zhu S."/>
            <person name="Xu C."/>
            <person name="Xu H."/>
            <person name="Xu X."/>
            <person name="Cox K."/>
            <person name="Korf I."/>
            <person name="Meyers B.C."/>
            <person name="Michelmore R.W."/>
        </authorList>
    </citation>
    <scope>NUCLEOTIDE SEQUENCE [LARGE SCALE GENOMIC DNA]</scope>
    <source>
        <strain evidence="6">cv. Salinas</strain>
        <tissue evidence="5">Seedlings</tissue>
    </source>
</reference>
<dbReference type="PANTHER" id="PTHR45626:SF24">
    <property type="entry name" value="HELICASE-LIKE TRANSCRIPTION FACTOR CHR28-RELATED"/>
    <property type="match status" value="1"/>
</dbReference>
<evidence type="ECO:0000313" key="5">
    <source>
        <dbReference type="EMBL" id="KAJ0210347.1"/>
    </source>
</evidence>
<name>A0A9R1XJV2_LACSA</name>
<evidence type="ECO:0000313" key="6">
    <source>
        <dbReference type="Proteomes" id="UP000235145"/>
    </source>
</evidence>
<dbReference type="EMBL" id="NBSK02000004">
    <property type="protein sequence ID" value="KAJ0210347.1"/>
    <property type="molecule type" value="Genomic_DNA"/>
</dbReference>
<dbReference type="AlphaFoldDB" id="A0A9R1XJV2"/>
<dbReference type="InterPro" id="IPR000330">
    <property type="entry name" value="SNF2_N"/>
</dbReference>
<evidence type="ECO:0000256" key="3">
    <source>
        <dbReference type="ARBA" id="ARBA00022840"/>
    </source>
</evidence>
<keyword evidence="2" id="KW-0378">Hydrolase</keyword>
<dbReference type="InterPro" id="IPR038718">
    <property type="entry name" value="SNF2-like_sf"/>
</dbReference>